<accession>A0A0M0JTX0</accession>
<name>A0A0M0JTX0_9EUKA</name>
<dbReference type="GO" id="GO:0005634">
    <property type="term" value="C:nucleus"/>
    <property type="evidence" value="ECO:0007669"/>
    <property type="project" value="TreeGrafter"/>
</dbReference>
<dbReference type="PANTHER" id="PTHR47429">
    <property type="entry name" value="PROTEIN TWIN LOV 1"/>
    <property type="match status" value="1"/>
</dbReference>
<gene>
    <name evidence="5" type="ORF">Ctob_007302</name>
</gene>
<dbReference type="PANTHER" id="PTHR47429:SF2">
    <property type="entry name" value="PROTEIN TWIN LOV 1"/>
    <property type="match status" value="1"/>
</dbReference>
<dbReference type="OrthoDB" id="447251at2759"/>
<evidence type="ECO:0000256" key="2">
    <source>
        <dbReference type="ARBA" id="ARBA00022643"/>
    </source>
</evidence>
<comment type="caution">
    <text evidence="5">The sequence shown here is derived from an EMBL/GenBank/DDBJ whole genome shotgun (WGS) entry which is preliminary data.</text>
</comment>
<keyword evidence="6" id="KW-1185">Reference proteome</keyword>
<organism evidence="5 6">
    <name type="scientific">Chrysochromulina tobinii</name>
    <dbReference type="NCBI Taxonomy" id="1460289"/>
    <lineage>
        <taxon>Eukaryota</taxon>
        <taxon>Haptista</taxon>
        <taxon>Haptophyta</taxon>
        <taxon>Prymnesiophyceae</taxon>
        <taxon>Prymnesiales</taxon>
        <taxon>Chrysochromulinaceae</taxon>
        <taxon>Chrysochromulina</taxon>
    </lineage>
</organism>
<dbReference type="InterPro" id="IPR035965">
    <property type="entry name" value="PAS-like_dom_sf"/>
</dbReference>
<dbReference type="Proteomes" id="UP000037460">
    <property type="component" value="Unassembled WGS sequence"/>
</dbReference>
<keyword evidence="3" id="KW-0157">Chromophore</keyword>
<evidence type="ECO:0000256" key="1">
    <source>
        <dbReference type="ARBA" id="ARBA00022630"/>
    </source>
</evidence>
<evidence type="ECO:0000256" key="3">
    <source>
        <dbReference type="ARBA" id="ARBA00022991"/>
    </source>
</evidence>
<keyword evidence="2" id="KW-0288">FMN</keyword>
<evidence type="ECO:0000313" key="5">
    <source>
        <dbReference type="EMBL" id="KOO29568.1"/>
    </source>
</evidence>
<reference evidence="6" key="1">
    <citation type="journal article" date="2015" name="PLoS Genet.">
        <title>Genome Sequence and Transcriptome Analyses of Chrysochromulina tobin: Metabolic Tools for Enhanced Algal Fitness in the Prominent Order Prymnesiales (Haptophyceae).</title>
        <authorList>
            <person name="Hovde B.T."/>
            <person name="Deodato C.R."/>
            <person name="Hunsperger H.M."/>
            <person name="Ryken S.A."/>
            <person name="Yost W."/>
            <person name="Jha R.K."/>
            <person name="Patterson J."/>
            <person name="Monnat R.J. Jr."/>
            <person name="Barlow S.B."/>
            <person name="Starkenburg S.R."/>
            <person name="Cattolico R.A."/>
        </authorList>
    </citation>
    <scope>NUCLEOTIDE SEQUENCE</scope>
    <source>
        <strain evidence="6">CCMP291</strain>
    </source>
</reference>
<dbReference type="EMBL" id="JWZX01002396">
    <property type="protein sequence ID" value="KOO29568.1"/>
    <property type="molecule type" value="Genomic_DNA"/>
</dbReference>
<dbReference type="Pfam" id="PF13426">
    <property type="entry name" value="PAS_9"/>
    <property type="match status" value="1"/>
</dbReference>
<dbReference type="InterPro" id="IPR000014">
    <property type="entry name" value="PAS"/>
</dbReference>
<keyword evidence="1" id="KW-0285">Flavoprotein</keyword>
<feature type="domain" description="PAS" evidence="4">
    <location>
        <begin position="47"/>
        <end position="150"/>
    </location>
</feature>
<evidence type="ECO:0000259" key="4">
    <source>
        <dbReference type="Pfam" id="PF13426"/>
    </source>
</evidence>
<sequence length="359" mass="39539">MQPAKRPREESVRDDELYSLPIDVPLCPTQRETLNRVISSLDPKSSVVITNPQLPDNPIVYVTMPWERMCGFSYAEAMGRNPRLTQGEQSDKSAMRQIAGALTQQRACKVMMLNYRSGRDDRPFWNMLSISPVLHRGKLEFYIANLQDYTYHISKLVSRSPSQFCRSAEIHQCTRRLPSRKASLRLLAQPTPIETDDEFDVHLSPTAAAAAAALEGGSLSMKRLGWSQLSLDPEHLTERVLDCLETMGARYELVGGTADVDDVFVVNAELDGVAARVIVTRDPANEGSYRISCSRLGGDTFAYHEIFREMRRLLGDALDGAVSLMGARPGAVSDIAKRGGASGGLRLAPLPPPPPLVSG</sequence>
<dbReference type="AlphaFoldDB" id="A0A0M0JTX0"/>
<dbReference type="SUPFAM" id="SSF55785">
    <property type="entry name" value="PYP-like sensor domain (PAS domain)"/>
    <property type="match status" value="1"/>
</dbReference>
<dbReference type="Gene3D" id="3.30.450.20">
    <property type="entry name" value="PAS domain"/>
    <property type="match status" value="1"/>
</dbReference>
<proteinExistence type="predicted"/>
<evidence type="ECO:0000313" key="6">
    <source>
        <dbReference type="Proteomes" id="UP000037460"/>
    </source>
</evidence>
<protein>
    <submittedName>
        <fullName evidence="5">Bacterio-opsin activator</fullName>
    </submittedName>
</protein>